<gene>
    <name evidence="3" type="ORF">SU86_003005</name>
</gene>
<dbReference type="Gene3D" id="1.25.40.10">
    <property type="entry name" value="Tetratricopeptide repeat domain"/>
    <property type="match status" value="1"/>
</dbReference>
<dbReference type="RefSeq" id="WP_048188210.1">
    <property type="nucleotide sequence ID" value="NZ_CP011097.1"/>
</dbReference>
<sequence length="160" mass="18061">MSEIFDSAITEFNLGNYKKALVLFDQTLAIEPLHIMALIKKGNILGKFAKYSDAITCYDIVLGIEPQNRLALVNKGLALHYLQRYDDAIVCYNMILETKPDSAITLYNKASSLVRKGETKQGLEVLQAAIDVDFSCKYKARTDIDFESIQKTNEFKKLVL</sequence>
<dbReference type="STRING" id="1603555.SU86_003005"/>
<evidence type="ECO:0000256" key="1">
    <source>
        <dbReference type="ARBA" id="ARBA00022737"/>
    </source>
</evidence>
<evidence type="ECO:0000313" key="4">
    <source>
        <dbReference type="Proteomes" id="UP000266745"/>
    </source>
</evidence>
<dbReference type="AlphaFoldDB" id="A0A3G1B5Z7"/>
<dbReference type="InterPro" id="IPR051685">
    <property type="entry name" value="Ycf3/AcsC/BcsC/TPR_MFPF"/>
</dbReference>
<dbReference type="SUPFAM" id="SSF48452">
    <property type="entry name" value="TPR-like"/>
    <property type="match status" value="1"/>
</dbReference>
<dbReference type="PANTHER" id="PTHR44943">
    <property type="entry name" value="CELLULOSE SYNTHASE OPERON PROTEIN C"/>
    <property type="match status" value="1"/>
</dbReference>
<dbReference type="OrthoDB" id="115601at2157"/>
<dbReference type="Proteomes" id="UP000266745">
    <property type="component" value="Chromosome"/>
</dbReference>
<name>A0A3G1B5Z7_9ARCH</name>
<dbReference type="InterPro" id="IPR011990">
    <property type="entry name" value="TPR-like_helical_dom_sf"/>
</dbReference>
<dbReference type="KEGG" id="tah:SU86_003005"/>
<protein>
    <submittedName>
        <fullName evidence="3">Uncharacterized protein</fullName>
    </submittedName>
</protein>
<dbReference type="NCBIfam" id="NF047558">
    <property type="entry name" value="TPR_END_plus"/>
    <property type="match status" value="1"/>
</dbReference>
<evidence type="ECO:0000313" key="3">
    <source>
        <dbReference type="EMBL" id="AJZ75514.1"/>
    </source>
</evidence>
<evidence type="ECO:0000256" key="2">
    <source>
        <dbReference type="ARBA" id="ARBA00022803"/>
    </source>
</evidence>
<proteinExistence type="predicted"/>
<keyword evidence="4" id="KW-1185">Reference proteome</keyword>
<reference evidence="3 4" key="1">
    <citation type="journal article" date="2016" name="Sci. Rep.">
        <title>A novel ammonia-oxidizing archaeon from wastewater treatment plant: Its enrichment, physiological and genomic characteristics.</title>
        <authorList>
            <person name="Li Y."/>
            <person name="Ding K."/>
            <person name="Wen X."/>
            <person name="Zhang B."/>
            <person name="Shen B."/>
            <person name="Yang Y."/>
        </authorList>
    </citation>
    <scope>NUCLEOTIDE SEQUENCE [LARGE SCALE GENOMIC DNA]</scope>
    <source>
        <strain evidence="3 4">SAT1</strain>
    </source>
</reference>
<accession>A0A3G1B5Z7</accession>
<dbReference type="PANTHER" id="PTHR44943:SF8">
    <property type="entry name" value="TPR REPEAT-CONTAINING PROTEIN MJ0263"/>
    <property type="match status" value="1"/>
</dbReference>
<dbReference type="GeneID" id="24875358"/>
<dbReference type="EMBL" id="CP011097">
    <property type="protein sequence ID" value="AJZ75514.1"/>
    <property type="molecule type" value="Genomic_DNA"/>
</dbReference>
<dbReference type="InterPro" id="IPR019734">
    <property type="entry name" value="TPR_rpt"/>
</dbReference>
<dbReference type="Pfam" id="PF00515">
    <property type="entry name" value="TPR_1"/>
    <property type="match status" value="1"/>
</dbReference>
<organism evidence="3 4">
    <name type="scientific">Candidatus Nitrosotenuis cloacae</name>
    <dbReference type="NCBI Taxonomy" id="1603555"/>
    <lineage>
        <taxon>Archaea</taxon>
        <taxon>Nitrososphaerota</taxon>
        <taxon>Candidatus Nitrosotenuis</taxon>
    </lineage>
</organism>
<keyword evidence="1" id="KW-0677">Repeat</keyword>
<keyword evidence="2" id="KW-0802">TPR repeat</keyword>
<dbReference type="SMART" id="SM00028">
    <property type="entry name" value="TPR"/>
    <property type="match status" value="4"/>
</dbReference>